<evidence type="ECO:0000256" key="3">
    <source>
        <dbReference type="ARBA" id="ARBA00022475"/>
    </source>
</evidence>
<keyword evidence="2" id="KW-0813">Transport</keyword>
<keyword evidence="11" id="KW-1185">Reference proteome</keyword>
<gene>
    <name evidence="10" type="ORF">SAMN05216267_100118</name>
</gene>
<evidence type="ECO:0000313" key="11">
    <source>
        <dbReference type="Proteomes" id="UP000181951"/>
    </source>
</evidence>
<dbReference type="PROSITE" id="PS50850">
    <property type="entry name" value="MFS"/>
    <property type="match status" value="1"/>
</dbReference>
<reference evidence="10 11" key="1">
    <citation type="submission" date="2016-10" db="EMBL/GenBank/DDBJ databases">
        <authorList>
            <person name="de Groot N.N."/>
        </authorList>
    </citation>
    <scope>NUCLEOTIDE SEQUENCE [LARGE SCALE GENOMIC DNA]</scope>
    <source>
        <strain evidence="10 11">CGMCC 4.2026</strain>
    </source>
</reference>
<organism evidence="10 11">
    <name type="scientific">Actinacidiphila rubida</name>
    <dbReference type="NCBI Taxonomy" id="310780"/>
    <lineage>
        <taxon>Bacteria</taxon>
        <taxon>Bacillati</taxon>
        <taxon>Actinomycetota</taxon>
        <taxon>Actinomycetes</taxon>
        <taxon>Kitasatosporales</taxon>
        <taxon>Streptomycetaceae</taxon>
        <taxon>Actinacidiphila</taxon>
    </lineage>
</organism>
<feature type="transmembrane region" description="Helical" evidence="8">
    <location>
        <begin position="40"/>
        <end position="64"/>
    </location>
</feature>
<evidence type="ECO:0000256" key="2">
    <source>
        <dbReference type="ARBA" id="ARBA00022448"/>
    </source>
</evidence>
<comment type="subcellular location">
    <subcellularLocation>
        <location evidence="1">Cell membrane</location>
        <topology evidence="1">Multi-pass membrane protein</topology>
    </subcellularLocation>
</comment>
<feature type="transmembrane region" description="Helical" evidence="8">
    <location>
        <begin position="272"/>
        <end position="293"/>
    </location>
</feature>
<feature type="transmembrane region" description="Helical" evidence="8">
    <location>
        <begin position="369"/>
        <end position="391"/>
    </location>
</feature>
<feature type="transmembrane region" description="Helical" evidence="8">
    <location>
        <begin position="130"/>
        <end position="152"/>
    </location>
</feature>
<evidence type="ECO:0000313" key="10">
    <source>
        <dbReference type="EMBL" id="SEN04562.1"/>
    </source>
</evidence>
<accession>A0A1H8DBB0</accession>
<proteinExistence type="predicted"/>
<feature type="transmembrane region" description="Helical" evidence="8">
    <location>
        <begin position="233"/>
        <end position="252"/>
    </location>
</feature>
<sequence>MTTPATVQQQQAAARDTASARAGTGAAVGRRRGLGPTSSLVLISSLLITFLAASSAPTPLYAVYQGEWGFSPITTTVVFGVYALAVLGALLVFGKISDHIGRRSVLMAGLVGQAVSMLVFTNAHSVAALLAARVIQGVATGAAFGAMGAALLDIDRVKGAFANSFAPPLGTASGALVSGVIVQFLPAPTHLVYYVLLGVFALQAVGVALMPETVTRKPGALASMKPEIKLPRVIRRPVAIAAPVLFAVWALAGFYGSLGPAITRDLVHSDSVVYGGLGLFVLAASAAVSALVLRNTPTRTVMTSGIAALVVGVGLTLLSVGSGGGGTAAVIGFFAGTAIAGFGFGSGFQGGIRMVVPLVEPHERAGVLSLLYVVSYLGMGVPAVLGGVLVVHGGGLLDTVREYGAAVIVLAGAALAGLLLSGRKVPQAVRES</sequence>
<dbReference type="GO" id="GO:0022857">
    <property type="term" value="F:transmembrane transporter activity"/>
    <property type="evidence" value="ECO:0007669"/>
    <property type="project" value="InterPro"/>
</dbReference>
<dbReference type="InterPro" id="IPR011701">
    <property type="entry name" value="MFS"/>
</dbReference>
<dbReference type="RefSeq" id="WP_245791109.1">
    <property type="nucleotide sequence ID" value="NZ_FODD01000001.1"/>
</dbReference>
<protein>
    <submittedName>
        <fullName evidence="10">Predicted arabinose efflux permease, MFS family</fullName>
    </submittedName>
</protein>
<evidence type="ECO:0000256" key="7">
    <source>
        <dbReference type="SAM" id="MobiDB-lite"/>
    </source>
</evidence>
<keyword evidence="5 8" id="KW-1133">Transmembrane helix</keyword>
<feature type="transmembrane region" description="Helical" evidence="8">
    <location>
        <begin position="105"/>
        <end position="124"/>
    </location>
</feature>
<dbReference type="Gene3D" id="1.20.1250.20">
    <property type="entry name" value="MFS general substrate transporter like domains"/>
    <property type="match status" value="1"/>
</dbReference>
<evidence type="ECO:0000256" key="6">
    <source>
        <dbReference type="ARBA" id="ARBA00023136"/>
    </source>
</evidence>
<dbReference type="InterPro" id="IPR020846">
    <property type="entry name" value="MFS_dom"/>
</dbReference>
<feature type="transmembrane region" description="Helical" evidence="8">
    <location>
        <begin position="326"/>
        <end position="348"/>
    </location>
</feature>
<dbReference type="Proteomes" id="UP000181951">
    <property type="component" value="Unassembled WGS sequence"/>
</dbReference>
<evidence type="ECO:0000256" key="8">
    <source>
        <dbReference type="SAM" id="Phobius"/>
    </source>
</evidence>
<evidence type="ECO:0000256" key="1">
    <source>
        <dbReference type="ARBA" id="ARBA00004651"/>
    </source>
</evidence>
<dbReference type="PANTHER" id="PTHR23517">
    <property type="entry name" value="RESISTANCE PROTEIN MDTM, PUTATIVE-RELATED-RELATED"/>
    <property type="match status" value="1"/>
</dbReference>
<evidence type="ECO:0000259" key="9">
    <source>
        <dbReference type="PROSITE" id="PS50850"/>
    </source>
</evidence>
<feature type="transmembrane region" description="Helical" evidence="8">
    <location>
        <begin position="164"/>
        <end position="185"/>
    </location>
</feature>
<keyword evidence="6 8" id="KW-0472">Membrane</keyword>
<feature type="transmembrane region" description="Helical" evidence="8">
    <location>
        <begin position="403"/>
        <end position="422"/>
    </location>
</feature>
<feature type="domain" description="Major facilitator superfamily (MFS) profile" evidence="9">
    <location>
        <begin position="38"/>
        <end position="429"/>
    </location>
</feature>
<dbReference type="Pfam" id="PF07690">
    <property type="entry name" value="MFS_1"/>
    <property type="match status" value="1"/>
</dbReference>
<dbReference type="EMBL" id="FODD01000001">
    <property type="protein sequence ID" value="SEN04562.1"/>
    <property type="molecule type" value="Genomic_DNA"/>
</dbReference>
<dbReference type="GO" id="GO:0005886">
    <property type="term" value="C:plasma membrane"/>
    <property type="evidence" value="ECO:0007669"/>
    <property type="project" value="UniProtKB-SubCell"/>
</dbReference>
<dbReference type="SUPFAM" id="SSF103473">
    <property type="entry name" value="MFS general substrate transporter"/>
    <property type="match status" value="1"/>
</dbReference>
<dbReference type="InterPro" id="IPR036259">
    <property type="entry name" value="MFS_trans_sf"/>
</dbReference>
<dbReference type="AlphaFoldDB" id="A0A1H8DBB0"/>
<dbReference type="PANTHER" id="PTHR23517:SF13">
    <property type="entry name" value="MAJOR FACILITATOR SUPERFAMILY MFS_1"/>
    <property type="match status" value="1"/>
</dbReference>
<evidence type="ECO:0000256" key="4">
    <source>
        <dbReference type="ARBA" id="ARBA00022692"/>
    </source>
</evidence>
<feature type="transmembrane region" description="Helical" evidence="8">
    <location>
        <begin position="191"/>
        <end position="212"/>
    </location>
</feature>
<evidence type="ECO:0000256" key="5">
    <source>
        <dbReference type="ARBA" id="ARBA00022989"/>
    </source>
</evidence>
<feature type="transmembrane region" description="Helical" evidence="8">
    <location>
        <begin position="70"/>
        <end position="93"/>
    </location>
</feature>
<dbReference type="STRING" id="310780.SAMN05216267_100118"/>
<feature type="transmembrane region" description="Helical" evidence="8">
    <location>
        <begin position="300"/>
        <end position="320"/>
    </location>
</feature>
<keyword evidence="3" id="KW-1003">Cell membrane</keyword>
<dbReference type="InterPro" id="IPR050171">
    <property type="entry name" value="MFS_Transporters"/>
</dbReference>
<feature type="region of interest" description="Disordered" evidence="7">
    <location>
        <begin position="1"/>
        <end position="25"/>
    </location>
</feature>
<keyword evidence="4 8" id="KW-0812">Transmembrane</keyword>
<name>A0A1H8DBB0_9ACTN</name>